<dbReference type="OrthoDB" id="267642at2"/>
<name>A0A1C3ETB6_9PLAN</name>
<sequence length="163" mass="17676">MQAMQIAVESLNMSSMVLKTYLDDLSEEEFLLPAGQSCHCAAWQLGHLVSSANHMLEGLRPGSGIELPEGFSKAYSKAALETGVTPAYLAKADYFALFDRVNEAAKKLFLSMTEADLDQPGPPGFPPMFSTVGSIVVLIASHPLMHAGQFVPLRRQLGKPIRI</sequence>
<evidence type="ECO:0000313" key="3">
    <source>
        <dbReference type="Proteomes" id="UP000094828"/>
    </source>
</evidence>
<organism evidence="2 3">
    <name type="scientific">Planctopirus hydrillae</name>
    <dbReference type="NCBI Taxonomy" id="1841610"/>
    <lineage>
        <taxon>Bacteria</taxon>
        <taxon>Pseudomonadati</taxon>
        <taxon>Planctomycetota</taxon>
        <taxon>Planctomycetia</taxon>
        <taxon>Planctomycetales</taxon>
        <taxon>Planctomycetaceae</taxon>
        <taxon>Planctopirus</taxon>
    </lineage>
</organism>
<dbReference type="Pfam" id="PF12867">
    <property type="entry name" value="DinB_2"/>
    <property type="match status" value="1"/>
</dbReference>
<dbReference type="STRING" id="1841610.A6X21_01975"/>
<dbReference type="RefSeq" id="WP_068845481.1">
    <property type="nucleotide sequence ID" value="NZ_LYDR01000020.1"/>
</dbReference>
<evidence type="ECO:0000313" key="2">
    <source>
        <dbReference type="EMBL" id="ODA36476.1"/>
    </source>
</evidence>
<proteinExistence type="predicted"/>
<protein>
    <recommendedName>
        <fullName evidence="1">DinB-like domain-containing protein</fullName>
    </recommendedName>
</protein>
<dbReference type="SUPFAM" id="SSF109854">
    <property type="entry name" value="DinB/YfiT-like putative metalloenzymes"/>
    <property type="match status" value="1"/>
</dbReference>
<feature type="domain" description="DinB-like" evidence="1">
    <location>
        <begin position="17"/>
        <end position="149"/>
    </location>
</feature>
<reference evidence="2 3" key="1">
    <citation type="submission" date="2016-05" db="EMBL/GenBank/DDBJ databases">
        <title>Genomic and physiological characterization of Planctopirus sp. isolated from fresh water lake.</title>
        <authorList>
            <person name="Subhash Y."/>
            <person name="Ramana C."/>
        </authorList>
    </citation>
    <scope>NUCLEOTIDE SEQUENCE [LARGE SCALE GENOMIC DNA]</scope>
    <source>
        <strain evidence="2 3">JC280</strain>
    </source>
</reference>
<dbReference type="InterPro" id="IPR024775">
    <property type="entry name" value="DinB-like"/>
</dbReference>
<comment type="caution">
    <text evidence="2">The sequence shown here is derived from an EMBL/GenBank/DDBJ whole genome shotgun (WGS) entry which is preliminary data.</text>
</comment>
<dbReference type="AlphaFoldDB" id="A0A1C3ETB6"/>
<gene>
    <name evidence="2" type="ORF">A6X21_01975</name>
</gene>
<dbReference type="Proteomes" id="UP000094828">
    <property type="component" value="Unassembled WGS sequence"/>
</dbReference>
<accession>A0A1C3ETB6</accession>
<dbReference type="Gene3D" id="1.20.120.450">
    <property type="entry name" value="dinb family like domain"/>
    <property type="match status" value="1"/>
</dbReference>
<keyword evidence="3" id="KW-1185">Reference proteome</keyword>
<evidence type="ECO:0000259" key="1">
    <source>
        <dbReference type="Pfam" id="PF12867"/>
    </source>
</evidence>
<dbReference type="InterPro" id="IPR034660">
    <property type="entry name" value="DinB/YfiT-like"/>
</dbReference>
<dbReference type="EMBL" id="LYDR01000020">
    <property type="protein sequence ID" value="ODA36476.1"/>
    <property type="molecule type" value="Genomic_DNA"/>
</dbReference>